<evidence type="ECO:0000313" key="6">
    <source>
        <dbReference type="Proteomes" id="UP000299102"/>
    </source>
</evidence>
<dbReference type="EMBL" id="BGZK01000246">
    <property type="protein sequence ID" value="GBP31393.1"/>
    <property type="molecule type" value="Genomic_DNA"/>
</dbReference>
<dbReference type="Pfam" id="PF04500">
    <property type="entry name" value="FLYWCH"/>
    <property type="match status" value="1"/>
</dbReference>
<dbReference type="AlphaFoldDB" id="A0A4C1UY19"/>
<comment type="caution">
    <text evidence="5">The sequence shown here is derived from an EMBL/GenBank/DDBJ whole genome shotgun (WGS) entry which is preliminary data.</text>
</comment>
<feature type="domain" description="FLYWCH-type" evidence="4">
    <location>
        <begin position="137"/>
        <end position="196"/>
    </location>
</feature>
<dbReference type="InterPro" id="IPR007588">
    <property type="entry name" value="Znf_FLYWCH"/>
</dbReference>
<dbReference type="OrthoDB" id="167578at2759"/>
<keyword evidence="3" id="KW-0862">Zinc</keyword>
<keyword evidence="1" id="KW-0479">Metal-binding</keyword>
<organism evidence="5 6">
    <name type="scientific">Eumeta variegata</name>
    <name type="common">Bagworm moth</name>
    <name type="synonym">Eumeta japonica</name>
    <dbReference type="NCBI Taxonomy" id="151549"/>
    <lineage>
        <taxon>Eukaryota</taxon>
        <taxon>Metazoa</taxon>
        <taxon>Ecdysozoa</taxon>
        <taxon>Arthropoda</taxon>
        <taxon>Hexapoda</taxon>
        <taxon>Insecta</taxon>
        <taxon>Pterygota</taxon>
        <taxon>Neoptera</taxon>
        <taxon>Endopterygota</taxon>
        <taxon>Lepidoptera</taxon>
        <taxon>Glossata</taxon>
        <taxon>Ditrysia</taxon>
        <taxon>Tineoidea</taxon>
        <taxon>Psychidae</taxon>
        <taxon>Oiketicinae</taxon>
        <taxon>Eumeta</taxon>
    </lineage>
</organism>
<sequence>MPPTVVCTRFARADLAEVFITHALQTLLRNVRKRDRPPIPRRLHVLQTQRVQPEDALGLLHALRQEMQGLPVYGAGRDSHRQTEAQPSAGEECCVDELTPEKKPRMLIPSLILIIPNLTHPNLSFCYLKTLTDRPYFLMSQRGSRILAISGYKFCVHYQNNNRTRWICSTHMNKGCKAVIFTEGGAFSRISNVHTHPPDNKLL</sequence>
<protein>
    <recommendedName>
        <fullName evidence="4">FLYWCH-type domain-containing protein</fullName>
    </recommendedName>
</protein>
<evidence type="ECO:0000256" key="1">
    <source>
        <dbReference type="ARBA" id="ARBA00022723"/>
    </source>
</evidence>
<reference evidence="5 6" key="1">
    <citation type="journal article" date="2019" name="Commun. Biol.">
        <title>The bagworm genome reveals a unique fibroin gene that provides high tensile strength.</title>
        <authorList>
            <person name="Kono N."/>
            <person name="Nakamura H."/>
            <person name="Ohtoshi R."/>
            <person name="Tomita M."/>
            <person name="Numata K."/>
            <person name="Arakawa K."/>
        </authorList>
    </citation>
    <scope>NUCLEOTIDE SEQUENCE [LARGE SCALE GENOMIC DNA]</scope>
</reference>
<keyword evidence="6" id="KW-1185">Reference proteome</keyword>
<dbReference type="Proteomes" id="UP000299102">
    <property type="component" value="Unassembled WGS sequence"/>
</dbReference>
<proteinExistence type="predicted"/>
<evidence type="ECO:0000259" key="4">
    <source>
        <dbReference type="Pfam" id="PF04500"/>
    </source>
</evidence>
<evidence type="ECO:0000313" key="5">
    <source>
        <dbReference type="EMBL" id="GBP31393.1"/>
    </source>
</evidence>
<gene>
    <name evidence="5" type="ORF">EVAR_17881_1</name>
</gene>
<name>A0A4C1UY19_EUMVA</name>
<dbReference type="Gene3D" id="2.20.25.240">
    <property type="match status" value="1"/>
</dbReference>
<evidence type="ECO:0000256" key="2">
    <source>
        <dbReference type="ARBA" id="ARBA00022771"/>
    </source>
</evidence>
<accession>A0A4C1UY19</accession>
<evidence type="ECO:0000256" key="3">
    <source>
        <dbReference type="ARBA" id="ARBA00022833"/>
    </source>
</evidence>
<dbReference type="GO" id="GO:0008270">
    <property type="term" value="F:zinc ion binding"/>
    <property type="evidence" value="ECO:0007669"/>
    <property type="project" value="UniProtKB-KW"/>
</dbReference>
<keyword evidence="2" id="KW-0863">Zinc-finger</keyword>